<protein>
    <submittedName>
        <fullName evidence="1">Uncharacterized protein</fullName>
    </submittedName>
</protein>
<evidence type="ECO:0000313" key="2">
    <source>
        <dbReference type="Proteomes" id="UP001327560"/>
    </source>
</evidence>
<sequence>MAGWQLECLMEAGRPQAAGRLVAGWQLECSTQPTLDGRRHCGNPTTSSSSLMEPSVAFNARITACSSRASGPLHWICTCITNLKPGKALGIAHSRGPRQAVVRLPGGELWRLVDQFRLGRNEVGYG</sequence>
<dbReference type="Proteomes" id="UP001327560">
    <property type="component" value="Chromosome 2"/>
</dbReference>
<gene>
    <name evidence="1" type="ORF">Cni_G07890</name>
</gene>
<name>A0AAQ3K140_9LILI</name>
<proteinExistence type="predicted"/>
<accession>A0AAQ3K140</accession>
<dbReference type="EMBL" id="CP136891">
    <property type="protein sequence ID" value="WOK99178.1"/>
    <property type="molecule type" value="Genomic_DNA"/>
</dbReference>
<evidence type="ECO:0000313" key="1">
    <source>
        <dbReference type="EMBL" id="WOK99178.1"/>
    </source>
</evidence>
<organism evidence="1 2">
    <name type="scientific">Canna indica</name>
    <name type="common">Indian-shot</name>
    <dbReference type="NCBI Taxonomy" id="4628"/>
    <lineage>
        <taxon>Eukaryota</taxon>
        <taxon>Viridiplantae</taxon>
        <taxon>Streptophyta</taxon>
        <taxon>Embryophyta</taxon>
        <taxon>Tracheophyta</taxon>
        <taxon>Spermatophyta</taxon>
        <taxon>Magnoliopsida</taxon>
        <taxon>Liliopsida</taxon>
        <taxon>Zingiberales</taxon>
        <taxon>Cannaceae</taxon>
        <taxon>Canna</taxon>
    </lineage>
</organism>
<keyword evidence="2" id="KW-1185">Reference proteome</keyword>
<dbReference type="AlphaFoldDB" id="A0AAQ3K140"/>
<reference evidence="1 2" key="1">
    <citation type="submission" date="2023-10" db="EMBL/GenBank/DDBJ databases">
        <title>Chromosome-scale genome assembly provides insights into flower coloration mechanisms of Canna indica.</title>
        <authorList>
            <person name="Li C."/>
        </authorList>
    </citation>
    <scope>NUCLEOTIDE SEQUENCE [LARGE SCALE GENOMIC DNA]</scope>
    <source>
        <tissue evidence="1">Flower</tissue>
    </source>
</reference>